<dbReference type="SUPFAM" id="SSF89550">
    <property type="entry name" value="PHP domain-like"/>
    <property type="match status" value="1"/>
</dbReference>
<dbReference type="PANTHER" id="PTHR32182:SF22">
    <property type="entry name" value="ATP-DEPENDENT ENDONUCLEASE, OLD FAMILY-RELATED"/>
    <property type="match status" value="1"/>
</dbReference>
<accession>A0A2K8YTD1</accession>
<dbReference type="InterPro" id="IPR003959">
    <property type="entry name" value="ATPase_AAA_core"/>
</dbReference>
<evidence type="ECO:0000313" key="2">
    <source>
        <dbReference type="EMBL" id="AUD00886.1"/>
    </source>
</evidence>
<reference evidence="2 3" key="1">
    <citation type="submission" date="2017-11" db="EMBL/GenBank/DDBJ databases">
        <title>Taxonomic description and genome sequences of Spirosoma HA7 sp. nov., isolated from pollen microhabitat of Corylus avellana.</title>
        <authorList>
            <person name="Ambika Manirajan B."/>
            <person name="Suarez C."/>
            <person name="Ratering S."/>
            <person name="Geissler-Plaum R."/>
            <person name="Cardinale M."/>
            <person name="Sylvia S."/>
        </authorList>
    </citation>
    <scope>NUCLEOTIDE SEQUENCE [LARGE SCALE GENOMIC DNA]</scope>
    <source>
        <strain evidence="2 3">HA7</strain>
    </source>
</reference>
<dbReference type="InterPro" id="IPR027417">
    <property type="entry name" value="P-loop_NTPase"/>
</dbReference>
<dbReference type="Pfam" id="PF13304">
    <property type="entry name" value="AAA_21"/>
    <property type="match status" value="1"/>
</dbReference>
<dbReference type="Gene3D" id="3.40.50.300">
    <property type="entry name" value="P-loop containing nucleotide triphosphate hydrolases"/>
    <property type="match status" value="2"/>
</dbReference>
<dbReference type="GO" id="GO:0006302">
    <property type="term" value="P:double-strand break repair"/>
    <property type="evidence" value="ECO:0007669"/>
    <property type="project" value="TreeGrafter"/>
</dbReference>
<dbReference type="AlphaFoldDB" id="A0A2K8YTD1"/>
<evidence type="ECO:0000259" key="1">
    <source>
        <dbReference type="Pfam" id="PF13304"/>
    </source>
</evidence>
<dbReference type="InterPro" id="IPR054787">
    <property type="entry name" value="TrlF_ATPase"/>
</dbReference>
<dbReference type="GO" id="GO:0005524">
    <property type="term" value="F:ATP binding"/>
    <property type="evidence" value="ECO:0007669"/>
    <property type="project" value="InterPro"/>
</dbReference>
<evidence type="ECO:0000313" key="3">
    <source>
        <dbReference type="Proteomes" id="UP000232883"/>
    </source>
</evidence>
<dbReference type="Proteomes" id="UP000232883">
    <property type="component" value="Chromosome"/>
</dbReference>
<protein>
    <recommendedName>
        <fullName evidence="1">ATPase AAA-type core domain-containing protein</fullName>
    </recommendedName>
</protein>
<dbReference type="RefSeq" id="WP_100986309.1">
    <property type="nucleotide sequence ID" value="NZ_CP025096.1"/>
</dbReference>
<keyword evidence="3" id="KW-1185">Reference proteome</keyword>
<sequence>MSSEKLGSIWRKWDLHVHTPFSSLNNGFGTNWDLYVKALFQKAIANDIYAIGITDYFTVDGYKKIKTEYLDDSEKMKSLLTDEEISRIKEIIILPNVEFRLDILITDKNNKTSRVNFHVIFSEEVPIYQIEENFLHNIDFIVEGQPQGLDQKRKLKVINLIELGQSLKKQHSKFTQSSLIVGMTNASVNSSQICELLDNNLFKDKYLLAIPSDEDLNRITWDGQGHNTRKNLIQKSDCLMTSNANSIEWGLGKKHKDVQSYIDEFKSIKPSIWGSDSHDFDELFHKNKDRYLWIKSSLSFDGLKQIKHEPKRVYIGIEPESKRHIDLNPSLYIERLSIKKTSNLPSNEEWFNNLDITLNPGLVAIIGNKGSGKSAIADIIGLCGNTKNVKNFSFLTDQRFNMPPERKSQYFEATMMWRDKIENKFSLSHKASEFENERVKYLPQSFLEKLCLGETEKELFENELRKIIFSRLPIEKKLGKSSLNEIITFKSEIHRQAIEQTKGELNLLNKRIIEFEAQNQSEYKQRIYEDINAVNKKLIALYEKMPVEPRSNLDKIKNTIKTDATQQLESQRVILESIELLINNIIQEKESIFIEVQELQNSIKFFKSFKIQTDRLISPQINLLKGYSIDIGDVFNYNVNTSPIEEILIFKKRRLEEINYLIKPNASFFNNYNDKIYLDPLEIEKPTSLYKIKQDIESYISDLQSELDLPAKEYQLYLSKYNTWQQEIDILNIEANLLEKRREYVDIILPQALASHYKDRVELLTNLFYQKQEIIKIYKELFEPVTSFKSEYHSQLKNYKIDFDANFSINQFIEKFESYINFGKSGSFFGRDQGLKKLNQILDSYDLNCVDGLISFLDDLIKNFLIDHRTEDFIPKSISSQLKQNVRIEDFYDFIFNLEYLNPKFQLKLGDKEIESLSPGEREALLLIFYLLLDNDKIPLIIDQPEENLDNQSIYSILVPFIQEAKERRQVILITHNPNLAVVCDADQIIHVKIDKYYKHTISCTTGSIENQSINQLLIEVLEGTFPAFDIRNQRYNITRSRMLFNYLT</sequence>
<dbReference type="InterPro" id="IPR016195">
    <property type="entry name" value="Pol/histidinol_Pase-like"/>
</dbReference>
<name>A0A2K8YTD1_9BACT</name>
<dbReference type="EMBL" id="CP025096">
    <property type="protein sequence ID" value="AUD00886.1"/>
    <property type="molecule type" value="Genomic_DNA"/>
</dbReference>
<dbReference type="GO" id="GO:0000731">
    <property type="term" value="P:DNA synthesis involved in DNA repair"/>
    <property type="evidence" value="ECO:0007669"/>
    <property type="project" value="TreeGrafter"/>
</dbReference>
<feature type="domain" description="ATPase AAA-type core" evidence="1">
    <location>
        <begin position="913"/>
        <end position="980"/>
    </location>
</feature>
<dbReference type="OrthoDB" id="9791620at2"/>
<dbReference type="KEGG" id="spir:CWM47_03080"/>
<organism evidence="2 3">
    <name type="scientific">Spirosoma pollinicola</name>
    <dbReference type="NCBI Taxonomy" id="2057025"/>
    <lineage>
        <taxon>Bacteria</taxon>
        <taxon>Pseudomonadati</taxon>
        <taxon>Bacteroidota</taxon>
        <taxon>Cytophagia</taxon>
        <taxon>Cytophagales</taxon>
        <taxon>Cytophagaceae</taxon>
        <taxon>Spirosoma</taxon>
    </lineage>
</organism>
<dbReference type="SUPFAM" id="SSF52540">
    <property type="entry name" value="P-loop containing nucleoside triphosphate hydrolases"/>
    <property type="match status" value="1"/>
</dbReference>
<dbReference type="Gene3D" id="3.20.20.140">
    <property type="entry name" value="Metal-dependent hydrolases"/>
    <property type="match status" value="1"/>
</dbReference>
<dbReference type="PANTHER" id="PTHR32182">
    <property type="entry name" value="DNA REPLICATION AND REPAIR PROTEIN RECF"/>
    <property type="match status" value="1"/>
</dbReference>
<dbReference type="GO" id="GO:0016887">
    <property type="term" value="F:ATP hydrolysis activity"/>
    <property type="evidence" value="ECO:0007669"/>
    <property type="project" value="InterPro"/>
</dbReference>
<proteinExistence type="predicted"/>
<gene>
    <name evidence="2" type="ORF">CWM47_03080</name>
</gene>
<dbReference type="NCBIfam" id="NF045780">
    <property type="entry name" value="TrlF_fam_ATP"/>
    <property type="match status" value="1"/>
</dbReference>